<accession>A0ACC3YQC6</accession>
<evidence type="ECO:0000313" key="1">
    <source>
        <dbReference type="EMBL" id="KAL0934120.1"/>
    </source>
</evidence>
<protein>
    <submittedName>
        <fullName evidence="1">Uncharacterized protein</fullName>
    </submittedName>
</protein>
<dbReference type="Proteomes" id="UP000805649">
    <property type="component" value="Unassembled WGS sequence"/>
</dbReference>
<organism evidence="1 2">
    <name type="scientific">Colletotrichum truncatum</name>
    <name type="common">Anthracnose fungus</name>
    <name type="synonym">Colletotrichum capsici</name>
    <dbReference type="NCBI Taxonomy" id="5467"/>
    <lineage>
        <taxon>Eukaryota</taxon>
        <taxon>Fungi</taxon>
        <taxon>Dikarya</taxon>
        <taxon>Ascomycota</taxon>
        <taxon>Pezizomycotina</taxon>
        <taxon>Sordariomycetes</taxon>
        <taxon>Hypocreomycetidae</taxon>
        <taxon>Glomerellales</taxon>
        <taxon>Glomerellaceae</taxon>
        <taxon>Colletotrichum</taxon>
        <taxon>Colletotrichum truncatum species complex</taxon>
    </lineage>
</organism>
<gene>
    <name evidence="1" type="ORF">CTRU02_210919</name>
</gene>
<sequence length="87" mass="9488">MFQCTFCSCPASRLLHSTSPRLGLPLHLGAQPSYLLGFTCQLWEPSHSLVTGAALLQLGLFSIPFPPTYPACSSPLIVMATCNHWVR</sequence>
<proteinExistence type="predicted"/>
<dbReference type="EMBL" id="VUJX02000007">
    <property type="protein sequence ID" value="KAL0934120.1"/>
    <property type="molecule type" value="Genomic_DNA"/>
</dbReference>
<comment type="caution">
    <text evidence="1">The sequence shown here is derived from an EMBL/GenBank/DDBJ whole genome shotgun (WGS) entry which is preliminary data.</text>
</comment>
<keyword evidence="2" id="KW-1185">Reference proteome</keyword>
<name>A0ACC3YQC6_COLTU</name>
<reference evidence="1 2" key="1">
    <citation type="journal article" date="2020" name="Phytopathology">
        <title>Genome Sequence Resources of Colletotrichum truncatum, C. plurivorum, C. musicola, and C. sojae: Four Species Pathogenic to Soybean (Glycine max).</title>
        <authorList>
            <person name="Rogerio F."/>
            <person name="Boufleur T.R."/>
            <person name="Ciampi-Guillardi M."/>
            <person name="Sukno S.A."/>
            <person name="Thon M.R."/>
            <person name="Massola Junior N.S."/>
            <person name="Baroncelli R."/>
        </authorList>
    </citation>
    <scope>NUCLEOTIDE SEQUENCE [LARGE SCALE GENOMIC DNA]</scope>
    <source>
        <strain evidence="1 2">CMES1059</strain>
    </source>
</reference>
<evidence type="ECO:0000313" key="2">
    <source>
        <dbReference type="Proteomes" id="UP000805649"/>
    </source>
</evidence>